<evidence type="ECO:0000259" key="1">
    <source>
        <dbReference type="PROSITE" id="PS50263"/>
    </source>
</evidence>
<dbReference type="PANTHER" id="PTHR47799">
    <property type="entry name" value="OMEGA-AMIDASE YAFV"/>
    <property type="match status" value="1"/>
</dbReference>
<dbReference type="Pfam" id="PF00795">
    <property type="entry name" value="CN_hydrolase"/>
    <property type="match status" value="1"/>
</dbReference>
<dbReference type="Gene3D" id="3.60.110.10">
    <property type="entry name" value="Carbon-nitrogen hydrolase"/>
    <property type="match status" value="1"/>
</dbReference>
<dbReference type="InterPro" id="IPR052737">
    <property type="entry name" value="Omega-amidase_YafV"/>
</dbReference>
<comment type="caution">
    <text evidence="2">The sequence shown here is derived from an EMBL/GenBank/DDBJ whole genome shotgun (WGS) entry which is preliminary data.</text>
</comment>
<dbReference type="RefSeq" id="WP_354617378.1">
    <property type="nucleotide sequence ID" value="NZ_JBEWYP010000002.1"/>
</dbReference>
<dbReference type="SUPFAM" id="SSF56317">
    <property type="entry name" value="Carbon-nitrogen hydrolase"/>
    <property type="match status" value="1"/>
</dbReference>
<dbReference type="Proteomes" id="UP001549773">
    <property type="component" value="Unassembled WGS sequence"/>
</dbReference>
<sequence>MAKELKVALIQTALFWEDPQANRDAFYEKINGVSTDVDLIILPEMFHSGFTMTPNHMDDSEGQKTLEWMLQISRQEQKALTGSIPFYENGDYFNRLYFVEPNGKYHQYDKRHTFTLAGESEVYKGGKKRLVLEYKGFRICPLICYDLRFPVWARNTVDYDVLLFVANWPKTRVYAWDTLLAARAIENMAYCIGVNRIGNDDGGYEYSGHSAVYDSLGKTLVFSEEDTILYATLNKAHLDETRGKLKFLQDRDRFSLED</sequence>
<feature type="domain" description="CN hydrolase" evidence="1">
    <location>
        <begin position="5"/>
        <end position="235"/>
    </location>
</feature>
<dbReference type="InterPro" id="IPR036526">
    <property type="entry name" value="C-N_Hydrolase_sf"/>
</dbReference>
<dbReference type="InterPro" id="IPR003010">
    <property type="entry name" value="C-N_Hydrolase"/>
</dbReference>
<dbReference type="PANTHER" id="PTHR47799:SF1">
    <property type="entry name" value="OMEGA-AMIDASE YAFV"/>
    <property type="match status" value="1"/>
</dbReference>
<reference evidence="2 3" key="1">
    <citation type="submission" date="2024-07" db="EMBL/GenBank/DDBJ databases">
        <title>The genome sequence of type strain Sediminicola luteus GDMCC 1.2596T.</title>
        <authorList>
            <person name="Liu Y."/>
        </authorList>
    </citation>
    <scope>NUCLEOTIDE SEQUENCE [LARGE SCALE GENOMIC DNA]</scope>
    <source>
        <strain evidence="2 3">GDMCC 1.2596</strain>
    </source>
</reference>
<accession>A0ABV2TTE3</accession>
<gene>
    <name evidence="2" type="ORF">ABXZ32_03995</name>
</gene>
<evidence type="ECO:0000313" key="2">
    <source>
        <dbReference type="EMBL" id="MET7028540.1"/>
    </source>
</evidence>
<proteinExistence type="predicted"/>
<dbReference type="CDD" id="cd07575">
    <property type="entry name" value="Xc-1258_like"/>
    <property type="match status" value="1"/>
</dbReference>
<dbReference type="NCBIfam" id="NF007757">
    <property type="entry name" value="PRK10438.1"/>
    <property type="match status" value="1"/>
</dbReference>
<dbReference type="PROSITE" id="PS50263">
    <property type="entry name" value="CN_HYDROLASE"/>
    <property type="match status" value="1"/>
</dbReference>
<evidence type="ECO:0000313" key="3">
    <source>
        <dbReference type="Proteomes" id="UP001549773"/>
    </source>
</evidence>
<dbReference type="EMBL" id="JBEWYP010000002">
    <property type="protein sequence ID" value="MET7028540.1"/>
    <property type="molecule type" value="Genomic_DNA"/>
</dbReference>
<protein>
    <submittedName>
        <fullName evidence="2">Amidohydrolase</fullName>
    </submittedName>
</protein>
<organism evidence="2 3">
    <name type="scientific">Sediminicola luteus</name>
    <dbReference type="NCBI Taxonomy" id="319238"/>
    <lineage>
        <taxon>Bacteria</taxon>
        <taxon>Pseudomonadati</taxon>
        <taxon>Bacteroidota</taxon>
        <taxon>Flavobacteriia</taxon>
        <taxon>Flavobacteriales</taxon>
        <taxon>Flavobacteriaceae</taxon>
        <taxon>Sediminicola</taxon>
    </lineage>
</organism>
<keyword evidence="3" id="KW-1185">Reference proteome</keyword>
<name>A0ABV2TTE3_9FLAO</name>